<dbReference type="CDD" id="cd00293">
    <property type="entry name" value="USP-like"/>
    <property type="match status" value="1"/>
</dbReference>
<dbReference type="SUPFAM" id="SSF52402">
    <property type="entry name" value="Adenine nucleotide alpha hydrolases-like"/>
    <property type="match status" value="2"/>
</dbReference>
<gene>
    <name evidence="3" type="ORF">GGQ22_15725</name>
</gene>
<reference evidence="3 4" key="1">
    <citation type="submission" date="2019-10" db="EMBL/GenBank/DDBJ databases">
        <title>Nocardioides novel species isolated from the excrement of Marmot.</title>
        <authorList>
            <person name="Zhang G."/>
        </authorList>
    </citation>
    <scope>NUCLEOTIDE SEQUENCE [LARGE SCALE GENOMIC DNA]</scope>
    <source>
        <strain evidence="4">zg-579</strain>
    </source>
</reference>
<evidence type="ECO:0000256" key="1">
    <source>
        <dbReference type="ARBA" id="ARBA00008791"/>
    </source>
</evidence>
<comment type="caution">
    <text evidence="3">The sequence shown here is derived from an EMBL/GenBank/DDBJ whole genome shotgun (WGS) entry which is preliminary data.</text>
</comment>
<proteinExistence type="inferred from homology"/>
<dbReference type="PANTHER" id="PTHR46268:SF6">
    <property type="entry name" value="UNIVERSAL STRESS PROTEIN UP12"/>
    <property type="match status" value="1"/>
</dbReference>
<dbReference type="Gene3D" id="3.40.50.620">
    <property type="entry name" value="HUPs"/>
    <property type="match status" value="2"/>
</dbReference>
<dbReference type="AlphaFoldDB" id="A0A6I3JE94"/>
<evidence type="ECO:0000259" key="2">
    <source>
        <dbReference type="Pfam" id="PF00582"/>
    </source>
</evidence>
<dbReference type="PANTHER" id="PTHR46268">
    <property type="entry name" value="STRESS RESPONSE PROTEIN NHAX"/>
    <property type="match status" value="1"/>
</dbReference>
<evidence type="ECO:0000313" key="4">
    <source>
        <dbReference type="Proteomes" id="UP000433406"/>
    </source>
</evidence>
<sequence>MTSKPIVVAVGAGESEALLDFSTREAMLSGSPLHLVHVVRMPPTLPSSLAAAYQTAQEYGAEVLRQAVAGARARVGSAVVVTSELVTTGAPAAVLAGRSADARMVVLQHRHLTGTKRLTSASTTSGVAARAHAPVVSVPEAWRPPDGAEPGPVVVGVHDPARSREIMRAGFTLARERGADLRIVHAWWLANGYDGIVVDDAMREAEKERFGQEVAPDLDALRAEHPGVNTVVSVYHAPAALALDDVAEGAQLLVLGRRNPTLAVGSHLGSVVRTVLRQSPVPVVVVEPSAAMTASGGERRDTAAR</sequence>
<name>A0A6I3JE94_9ACTN</name>
<dbReference type="Proteomes" id="UP000433406">
    <property type="component" value="Unassembled WGS sequence"/>
</dbReference>
<dbReference type="RefSeq" id="WP_154616389.1">
    <property type="nucleotide sequence ID" value="NZ_CP053660.1"/>
</dbReference>
<evidence type="ECO:0000313" key="3">
    <source>
        <dbReference type="EMBL" id="MTB96524.1"/>
    </source>
</evidence>
<dbReference type="PRINTS" id="PR01438">
    <property type="entry name" value="UNVRSLSTRESS"/>
</dbReference>
<keyword evidence="4" id="KW-1185">Reference proteome</keyword>
<protein>
    <recommendedName>
        <fullName evidence="2">UspA domain-containing protein</fullName>
    </recommendedName>
</protein>
<dbReference type="InterPro" id="IPR006016">
    <property type="entry name" value="UspA"/>
</dbReference>
<comment type="similarity">
    <text evidence="1">Belongs to the universal stress protein A family.</text>
</comment>
<accession>A0A6I3JE94</accession>
<feature type="domain" description="UspA" evidence="2">
    <location>
        <begin position="153"/>
        <end position="286"/>
    </location>
</feature>
<dbReference type="EMBL" id="WLCI01000016">
    <property type="protein sequence ID" value="MTB96524.1"/>
    <property type="molecule type" value="Genomic_DNA"/>
</dbReference>
<dbReference type="InterPro" id="IPR006015">
    <property type="entry name" value="Universal_stress_UspA"/>
</dbReference>
<organism evidence="3 4">
    <name type="scientific">Nocardioides marmotae</name>
    <dbReference type="NCBI Taxonomy" id="2663857"/>
    <lineage>
        <taxon>Bacteria</taxon>
        <taxon>Bacillati</taxon>
        <taxon>Actinomycetota</taxon>
        <taxon>Actinomycetes</taxon>
        <taxon>Propionibacteriales</taxon>
        <taxon>Nocardioidaceae</taxon>
        <taxon>Nocardioides</taxon>
    </lineage>
</organism>
<dbReference type="InterPro" id="IPR014729">
    <property type="entry name" value="Rossmann-like_a/b/a_fold"/>
</dbReference>
<feature type="domain" description="UspA" evidence="2">
    <location>
        <begin position="4"/>
        <end position="139"/>
    </location>
</feature>
<dbReference type="Pfam" id="PF00582">
    <property type="entry name" value="Usp"/>
    <property type="match status" value="2"/>
</dbReference>